<dbReference type="Proteomes" id="UP000828390">
    <property type="component" value="Unassembled WGS sequence"/>
</dbReference>
<keyword evidence="2" id="KW-1185">Reference proteome</keyword>
<accession>A0A9D4IG16</accession>
<proteinExistence type="predicted"/>
<sequence length="195" mass="21273">MKSAAVAEQKGSPPVSFCCSSRKKLEGSLSVDNGIALKETTAKYRGVCLQAAISRNKLWKLTKVMNGEDARANFKGKDVLPKQDTETIPTYLEIAYHQAKHELPKAAFKQLVQLSDTLDDTNDDESTDIGNKKQLLAYIQYLDQDGVRCALLENLLITTASAYADTIIDISSKNDSGPSPDWCTLCGTSLCSCCL</sequence>
<comment type="caution">
    <text evidence="1">The sequence shown here is derived from an EMBL/GenBank/DDBJ whole genome shotgun (WGS) entry which is preliminary data.</text>
</comment>
<name>A0A9D4IG16_DREPO</name>
<evidence type="ECO:0000313" key="1">
    <source>
        <dbReference type="EMBL" id="KAH3772054.1"/>
    </source>
</evidence>
<reference evidence="1" key="2">
    <citation type="submission" date="2020-11" db="EMBL/GenBank/DDBJ databases">
        <authorList>
            <person name="McCartney M.A."/>
            <person name="Auch B."/>
            <person name="Kono T."/>
            <person name="Mallez S."/>
            <person name="Becker A."/>
            <person name="Gohl D.M."/>
            <person name="Silverstein K.A.T."/>
            <person name="Koren S."/>
            <person name="Bechman K.B."/>
            <person name="Herman A."/>
            <person name="Abrahante J.E."/>
            <person name="Garbe J."/>
        </authorList>
    </citation>
    <scope>NUCLEOTIDE SEQUENCE</scope>
    <source>
        <strain evidence="1">Duluth1</strain>
        <tissue evidence="1">Whole animal</tissue>
    </source>
</reference>
<reference evidence="1" key="1">
    <citation type="journal article" date="2019" name="bioRxiv">
        <title>The Genome of the Zebra Mussel, Dreissena polymorpha: A Resource for Invasive Species Research.</title>
        <authorList>
            <person name="McCartney M.A."/>
            <person name="Auch B."/>
            <person name="Kono T."/>
            <person name="Mallez S."/>
            <person name="Zhang Y."/>
            <person name="Obille A."/>
            <person name="Becker A."/>
            <person name="Abrahante J.E."/>
            <person name="Garbe J."/>
            <person name="Badalamenti J.P."/>
            <person name="Herman A."/>
            <person name="Mangelson H."/>
            <person name="Liachko I."/>
            <person name="Sullivan S."/>
            <person name="Sone E.D."/>
            <person name="Koren S."/>
            <person name="Silverstein K.A.T."/>
            <person name="Beckman K.B."/>
            <person name="Gohl D.M."/>
        </authorList>
    </citation>
    <scope>NUCLEOTIDE SEQUENCE</scope>
    <source>
        <strain evidence="1">Duluth1</strain>
        <tissue evidence="1">Whole animal</tissue>
    </source>
</reference>
<dbReference type="EMBL" id="JAIWYP010000009">
    <property type="protein sequence ID" value="KAH3772054.1"/>
    <property type="molecule type" value="Genomic_DNA"/>
</dbReference>
<gene>
    <name evidence="1" type="ORF">DPMN_173386</name>
</gene>
<organism evidence="1 2">
    <name type="scientific">Dreissena polymorpha</name>
    <name type="common">Zebra mussel</name>
    <name type="synonym">Mytilus polymorpha</name>
    <dbReference type="NCBI Taxonomy" id="45954"/>
    <lineage>
        <taxon>Eukaryota</taxon>
        <taxon>Metazoa</taxon>
        <taxon>Spiralia</taxon>
        <taxon>Lophotrochozoa</taxon>
        <taxon>Mollusca</taxon>
        <taxon>Bivalvia</taxon>
        <taxon>Autobranchia</taxon>
        <taxon>Heteroconchia</taxon>
        <taxon>Euheterodonta</taxon>
        <taxon>Imparidentia</taxon>
        <taxon>Neoheterodontei</taxon>
        <taxon>Myida</taxon>
        <taxon>Dreissenoidea</taxon>
        <taxon>Dreissenidae</taxon>
        <taxon>Dreissena</taxon>
    </lineage>
</organism>
<protein>
    <submittedName>
        <fullName evidence="1">Uncharacterized protein</fullName>
    </submittedName>
</protein>
<evidence type="ECO:0000313" key="2">
    <source>
        <dbReference type="Proteomes" id="UP000828390"/>
    </source>
</evidence>
<dbReference type="AlphaFoldDB" id="A0A9D4IG16"/>